<dbReference type="InterPro" id="IPR034660">
    <property type="entry name" value="DinB/YfiT-like"/>
</dbReference>
<feature type="binding site" evidence="3">
    <location>
        <position position="131"/>
    </location>
    <ligand>
        <name>a divalent metal cation</name>
        <dbReference type="ChEBI" id="CHEBI:60240"/>
    </ligand>
</feature>
<protein>
    <recommendedName>
        <fullName evidence="6">Damage-inducible protein DinB</fullName>
    </recommendedName>
</protein>
<evidence type="ECO:0000313" key="4">
    <source>
        <dbReference type="EMBL" id="PYI50684.1"/>
    </source>
</evidence>
<evidence type="ECO:0000256" key="3">
    <source>
        <dbReference type="PIRSR" id="PIRSR607837-1"/>
    </source>
</evidence>
<evidence type="ECO:0000256" key="1">
    <source>
        <dbReference type="ARBA" id="ARBA00008635"/>
    </source>
</evidence>
<dbReference type="Gene3D" id="1.20.120.450">
    <property type="entry name" value="dinb family like domain"/>
    <property type="match status" value="1"/>
</dbReference>
<accession>A0A2V5JZD6</accession>
<feature type="binding site" evidence="3">
    <location>
        <position position="127"/>
    </location>
    <ligand>
        <name>a divalent metal cation</name>
        <dbReference type="ChEBI" id="CHEBI:60240"/>
    </ligand>
</feature>
<dbReference type="Proteomes" id="UP000247476">
    <property type="component" value="Unassembled WGS sequence"/>
</dbReference>
<gene>
    <name evidence="4" type="ORF">DLM86_28350</name>
</gene>
<sequence length="167" mass="18696">MFTTIETFEAEWRQESATTQKVMDALTDETLAREVAPGFRTLGRLAWHIVTQIHQTAVQTGLELPSPGSEENVPASARELADAYRRTSEALLDAVRSQWTDAKLSETNQVFGQSWPNGLTLRIIIQHEVHHRGQMTVLMRQAGLRVPDVYGPTKEMWGEMGAPEPAL</sequence>
<dbReference type="AlphaFoldDB" id="A0A2V5JZD6"/>
<comment type="caution">
    <text evidence="4">The sequence shown here is derived from an EMBL/GenBank/DDBJ whole genome shotgun (WGS) entry which is preliminary data.</text>
</comment>
<evidence type="ECO:0008006" key="6">
    <source>
        <dbReference type="Google" id="ProtNLM"/>
    </source>
</evidence>
<keyword evidence="5" id="KW-1185">Reference proteome</keyword>
<proteinExistence type="inferred from homology"/>
<comment type="similarity">
    <text evidence="1">Belongs to the DinB family.</text>
</comment>
<evidence type="ECO:0000313" key="5">
    <source>
        <dbReference type="Proteomes" id="UP000247476"/>
    </source>
</evidence>
<evidence type="ECO:0000256" key="2">
    <source>
        <dbReference type="ARBA" id="ARBA00022723"/>
    </source>
</evidence>
<dbReference type="InterPro" id="IPR007837">
    <property type="entry name" value="DinB"/>
</dbReference>
<dbReference type="GO" id="GO:0046872">
    <property type="term" value="F:metal ion binding"/>
    <property type="evidence" value="ECO:0007669"/>
    <property type="project" value="UniProtKB-KW"/>
</dbReference>
<dbReference type="RefSeq" id="WP_110843427.1">
    <property type="nucleotide sequence ID" value="NZ_QJVJ01000017.1"/>
</dbReference>
<dbReference type="SUPFAM" id="SSF109854">
    <property type="entry name" value="DinB/YfiT-like putative metalloenzymes"/>
    <property type="match status" value="1"/>
</dbReference>
<feature type="binding site" evidence="3">
    <location>
        <position position="48"/>
    </location>
    <ligand>
        <name>a divalent metal cation</name>
        <dbReference type="ChEBI" id="CHEBI:60240"/>
    </ligand>
</feature>
<dbReference type="OrthoDB" id="119432at2"/>
<organism evidence="4 5">
    <name type="scientific">Paenibacillus flagellatus</name>
    <dbReference type="NCBI Taxonomy" id="2211139"/>
    <lineage>
        <taxon>Bacteria</taxon>
        <taxon>Bacillati</taxon>
        <taxon>Bacillota</taxon>
        <taxon>Bacilli</taxon>
        <taxon>Bacillales</taxon>
        <taxon>Paenibacillaceae</taxon>
        <taxon>Paenibacillus</taxon>
    </lineage>
</organism>
<reference evidence="4 5" key="1">
    <citation type="submission" date="2018-05" db="EMBL/GenBank/DDBJ databases">
        <title>Paenibacillus flagellatus sp. nov., isolated from selenium mineral soil.</title>
        <authorList>
            <person name="Dai X."/>
        </authorList>
    </citation>
    <scope>NUCLEOTIDE SEQUENCE [LARGE SCALE GENOMIC DNA]</scope>
    <source>
        <strain evidence="4 5">DXL2</strain>
    </source>
</reference>
<dbReference type="Pfam" id="PF05163">
    <property type="entry name" value="DinB"/>
    <property type="match status" value="1"/>
</dbReference>
<keyword evidence="2 3" id="KW-0479">Metal-binding</keyword>
<name>A0A2V5JZD6_9BACL</name>
<dbReference type="EMBL" id="QJVJ01000017">
    <property type="protein sequence ID" value="PYI50684.1"/>
    <property type="molecule type" value="Genomic_DNA"/>
</dbReference>